<dbReference type="EMBL" id="ABJB010456404">
    <property type="status" value="NOT_ANNOTATED_CDS"/>
    <property type="molecule type" value="Genomic_DNA"/>
</dbReference>
<keyword evidence="4" id="KW-1185">Reference proteome</keyword>
<organism>
    <name type="scientific">Ixodes scapularis</name>
    <name type="common">Black-legged tick</name>
    <name type="synonym">Deer tick</name>
    <dbReference type="NCBI Taxonomy" id="6945"/>
    <lineage>
        <taxon>Eukaryota</taxon>
        <taxon>Metazoa</taxon>
        <taxon>Ecdysozoa</taxon>
        <taxon>Arthropoda</taxon>
        <taxon>Chelicerata</taxon>
        <taxon>Arachnida</taxon>
        <taxon>Acari</taxon>
        <taxon>Parasitiformes</taxon>
        <taxon>Ixodida</taxon>
        <taxon>Ixodoidea</taxon>
        <taxon>Ixodidae</taxon>
        <taxon>Ixodinae</taxon>
        <taxon>Ixodes</taxon>
    </lineage>
</organism>
<feature type="signal peptide" evidence="1">
    <location>
        <begin position="1"/>
        <end position="19"/>
    </location>
</feature>
<dbReference type="HOGENOM" id="CLU_1340498_0_0_1"/>
<name>B7P4F0_IXOSC</name>
<dbReference type="GO" id="GO:0030682">
    <property type="term" value="P:symbiont-mediated perturbation of host defenses"/>
    <property type="evidence" value="ECO:0007669"/>
    <property type="project" value="InterPro"/>
</dbReference>
<dbReference type="SUPFAM" id="SSF50814">
    <property type="entry name" value="Lipocalins"/>
    <property type="match status" value="1"/>
</dbReference>
<protein>
    <submittedName>
        <fullName evidence="2 3">Secreted protein, putative</fullName>
    </submittedName>
</protein>
<dbReference type="Pfam" id="PF02098">
    <property type="entry name" value="His_binding"/>
    <property type="match status" value="1"/>
</dbReference>
<dbReference type="EMBL" id="ABJB010785404">
    <property type="status" value="NOT_ANNOTATED_CDS"/>
    <property type="molecule type" value="Genomic_DNA"/>
</dbReference>
<gene>
    <name evidence="2" type="ORF">IscW_ISCW001492</name>
</gene>
<dbReference type="VEuPathDB" id="VectorBase:ISCP_025921"/>
<dbReference type="VEuPathDB" id="VectorBase:ISCI001492"/>
<reference evidence="2 4" key="1">
    <citation type="submission" date="2008-03" db="EMBL/GenBank/DDBJ databases">
        <title>Annotation of Ixodes scapularis.</title>
        <authorList>
            <consortium name="Ixodes scapularis Genome Project Consortium"/>
            <person name="Caler E."/>
            <person name="Hannick L.I."/>
            <person name="Bidwell S."/>
            <person name="Joardar V."/>
            <person name="Thiagarajan M."/>
            <person name="Amedeo P."/>
            <person name="Galinsky K.J."/>
            <person name="Schobel S."/>
            <person name="Inman J."/>
            <person name="Hostetler J."/>
            <person name="Miller J."/>
            <person name="Hammond M."/>
            <person name="Megy K."/>
            <person name="Lawson D."/>
            <person name="Kodira C."/>
            <person name="Sutton G."/>
            <person name="Meyer J."/>
            <person name="Hill C.A."/>
            <person name="Birren B."/>
            <person name="Nene V."/>
            <person name="Collins F."/>
            <person name="Alarcon-Chaidez F."/>
            <person name="Wikel S."/>
            <person name="Strausberg R."/>
        </authorList>
    </citation>
    <scope>NUCLEOTIDE SEQUENCE [LARGE SCALE GENOMIC DNA]</scope>
    <source>
        <strain evidence="4">Wikel</strain>
        <strain evidence="2">Wikel colony</strain>
    </source>
</reference>
<accession>B7P4F0</accession>
<dbReference type="InterPro" id="IPR012674">
    <property type="entry name" value="Calycin"/>
</dbReference>
<evidence type="ECO:0000313" key="4">
    <source>
        <dbReference type="Proteomes" id="UP000001555"/>
    </source>
</evidence>
<dbReference type="InParanoid" id="B7P4F0"/>
<dbReference type="EMBL" id="DS635400">
    <property type="protein sequence ID" value="EEC01472.1"/>
    <property type="molecule type" value="Genomic_DNA"/>
</dbReference>
<dbReference type="EMBL" id="ABJB010299780">
    <property type="status" value="NOT_ANNOTATED_CDS"/>
    <property type="molecule type" value="Genomic_DNA"/>
</dbReference>
<dbReference type="InterPro" id="IPR002970">
    <property type="entry name" value="Tick_his-bd"/>
</dbReference>
<evidence type="ECO:0000313" key="3">
    <source>
        <dbReference type="EnsemblMetazoa" id="ISCW001492-PA"/>
    </source>
</evidence>
<reference evidence="3" key="2">
    <citation type="submission" date="2020-05" db="UniProtKB">
        <authorList>
            <consortium name="EnsemblMetazoa"/>
        </authorList>
    </citation>
    <scope>IDENTIFICATION</scope>
    <source>
        <strain evidence="3">wikel</strain>
    </source>
</reference>
<dbReference type="EMBL" id="ABJB010730734">
    <property type="status" value="NOT_ANNOTATED_CDS"/>
    <property type="molecule type" value="Genomic_DNA"/>
</dbReference>
<dbReference type="Proteomes" id="UP000001555">
    <property type="component" value="Unassembled WGS sequence"/>
</dbReference>
<dbReference type="AlphaFoldDB" id="B7P4F0"/>
<dbReference type="Gene3D" id="2.40.128.20">
    <property type="match status" value="1"/>
</dbReference>
<feature type="chain" id="PRO_5010825793" evidence="1">
    <location>
        <begin position="20"/>
        <end position="214"/>
    </location>
</feature>
<sequence length="214" mass="24484">MELMLFSVLWCFLAILVEAKPGEIRMDEEKTYWPDQDIQRASFSLISRDIFAISGQPYYASAETVGSEHTCVYAKVSENQPNGNVYEFVQKFRLGKEKTSPEQTVTLYATPYKTEMHATERQNDNAMLVSQKKDAQTGKGYQLIYSDYTQCDILRVLDESNGYACELYLHSNAVDGDVPRKCESVYGNACGKDEASYKQQVYYSWCKNDTERPI</sequence>
<dbReference type="EMBL" id="ABJB010634533">
    <property type="status" value="NOT_ANNOTATED_CDS"/>
    <property type="molecule type" value="Genomic_DNA"/>
</dbReference>
<dbReference type="PaxDb" id="6945-B7P4F0"/>
<proteinExistence type="predicted"/>
<dbReference type="VEuPathDB" id="VectorBase:ISCW001492"/>
<dbReference type="EnsemblMetazoa" id="ISCW001492-RA">
    <property type="protein sequence ID" value="ISCW001492-PA"/>
    <property type="gene ID" value="ISCW001492"/>
</dbReference>
<evidence type="ECO:0000313" key="2">
    <source>
        <dbReference type="EMBL" id="EEC01472.1"/>
    </source>
</evidence>
<dbReference type="OrthoDB" id="10519060at2759"/>
<keyword evidence="1" id="KW-0732">Signal</keyword>
<evidence type="ECO:0000256" key="1">
    <source>
        <dbReference type="SAM" id="SignalP"/>
    </source>
</evidence>
<dbReference type="GO" id="GO:0043176">
    <property type="term" value="F:amine binding"/>
    <property type="evidence" value="ECO:0007669"/>
    <property type="project" value="InterPro"/>
</dbReference>